<dbReference type="PANTHER" id="PTHR34883:SF4">
    <property type="entry name" value="CUPREDOXIN"/>
    <property type="match status" value="1"/>
</dbReference>
<gene>
    <name evidence="3" type="ORF">JX265_005047</name>
</gene>
<dbReference type="Gene3D" id="2.60.40.420">
    <property type="entry name" value="Cupredoxins - blue copper proteins"/>
    <property type="match status" value="1"/>
</dbReference>
<reference evidence="3" key="1">
    <citation type="submission" date="2021-03" db="EMBL/GenBank/DDBJ databases">
        <title>Revisited historic fungal species revealed as producer of novel bioactive compounds through whole genome sequencing and comparative genomics.</title>
        <authorList>
            <person name="Vignolle G.A."/>
            <person name="Hochenegger N."/>
            <person name="Mach R.L."/>
            <person name="Mach-Aigner A.R."/>
            <person name="Javad Rahimi M."/>
            <person name="Salim K.A."/>
            <person name="Chan C.M."/>
            <person name="Lim L.B.L."/>
            <person name="Cai F."/>
            <person name="Druzhinina I.S."/>
            <person name="U'Ren J.M."/>
            <person name="Derntl C."/>
        </authorList>
    </citation>
    <scope>NUCLEOTIDE SEQUENCE</scope>
    <source>
        <strain evidence="3">TUCIM 5799</strain>
    </source>
</reference>
<feature type="signal peptide" evidence="2">
    <location>
        <begin position="1"/>
        <end position="17"/>
    </location>
</feature>
<evidence type="ECO:0008006" key="5">
    <source>
        <dbReference type="Google" id="ProtNLM"/>
    </source>
</evidence>
<dbReference type="CDD" id="cd00920">
    <property type="entry name" value="Cupredoxin"/>
    <property type="match status" value="1"/>
</dbReference>
<evidence type="ECO:0000313" key="4">
    <source>
        <dbReference type="Proteomes" id="UP000829685"/>
    </source>
</evidence>
<dbReference type="Proteomes" id="UP000829685">
    <property type="component" value="Unassembled WGS sequence"/>
</dbReference>
<feature type="region of interest" description="Disordered" evidence="1">
    <location>
        <begin position="26"/>
        <end position="52"/>
    </location>
</feature>
<dbReference type="AlphaFoldDB" id="A0A9P9WP25"/>
<protein>
    <recommendedName>
        <fullName evidence="5">Cupredoxin</fullName>
    </recommendedName>
</protein>
<evidence type="ECO:0000313" key="3">
    <source>
        <dbReference type="EMBL" id="KAI1873425.1"/>
    </source>
</evidence>
<sequence>MKFSAALALAIAPLALAKSVHNVYPAKREGGKDNTSQREGESRGNRNNNNNNGQIVAVPAIVQAASTQVIIIWANPGNNAATTTIAQQVTVTQTVTAGAVQTTVGSATVPAGATSVVAGTGATHSVVVGGPGGLAFTPAEVKAAVGDMVVFTFMSNNHTATQSAFATPCDPLAGGMDSGFQPNVNNTVNPAPQVAMQVMTTEPLWFYCKQAGHCGKGMTLSINPTAEKTQAMFQAMAIAQKGTGTGSAITGNGTAAAPAPPAAAPAAGSSAAPAAGAGTIQQGMGTLTPGAGQCVCAVSCGAGAFPAVQAQGLGAFGGIPGALPASMVEA</sequence>
<feature type="compositionally biased region" description="Low complexity" evidence="1">
    <location>
        <begin position="264"/>
        <end position="275"/>
    </location>
</feature>
<dbReference type="SUPFAM" id="SSF49503">
    <property type="entry name" value="Cupredoxins"/>
    <property type="match status" value="1"/>
</dbReference>
<name>A0A9P9WP25_9PEZI</name>
<evidence type="ECO:0000256" key="2">
    <source>
        <dbReference type="SAM" id="SignalP"/>
    </source>
</evidence>
<feature type="region of interest" description="Disordered" evidence="1">
    <location>
        <begin position="251"/>
        <end position="275"/>
    </location>
</feature>
<keyword evidence="2" id="KW-0732">Signal</keyword>
<keyword evidence="4" id="KW-1185">Reference proteome</keyword>
<feature type="compositionally biased region" description="Basic and acidic residues" evidence="1">
    <location>
        <begin position="26"/>
        <end position="44"/>
    </location>
</feature>
<dbReference type="InterPro" id="IPR052953">
    <property type="entry name" value="Ser-rich/MCO-related"/>
</dbReference>
<comment type="caution">
    <text evidence="3">The sequence shown here is derived from an EMBL/GenBank/DDBJ whole genome shotgun (WGS) entry which is preliminary data.</text>
</comment>
<evidence type="ECO:0000256" key="1">
    <source>
        <dbReference type="SAM" id="MobiDB-lite"/>
    </source>
</evidence>
<proteinExistence type="predicted"/>
<organism evidence="3 4">
    <name type="scientific">Neoarthrinium moseri</name>
    <dbReference type="NCBI Taxonomy" id="1658444"/>
    <lineage>
        <taxon>Eukaryota</taxon>
        <taxon>Fungi</taxon>
        <taxon>Dikarya</taxon>
        <taxon>Ascomycota</taxon>
        <taxon>Pezizomycotina</taxon>
        <taxon>Sordariomycetes</taxon>
        <taxon>Xylariomycetidae</taxon>
        <taxon>Amphisphaeriales</taxon>
        <taxon>Apiosporaceae</taxon>
        <taxon>Neoarthrinium</taxon>
    </lineage>
</organism>
<dbReference type="PANTHER" id="PTHR34883">
    <property type="entry name" value="SERINE-RICH PROTEIN, PUTATIVE-RELATED-RELATED"/>
    <property type="match status" value="1"/>
</dbReference>
<dbReference type="EMBL" id="JAFIMR010000010">
    <property type="protein sequence ID" value="KAI1873425.1"/>
    <property type="molecule type" value="Genomic_DNA"/>
</dbReference>
<feature type="chain" id="PRO_5040276699" description="Cupredoxin" evidence="2">
    <location>
        <begin position="18"/>
        <end position="330"/>
    </location>
</feature>
<dbReference type="InterPro" id="IPR008972">
    <property type="entry name" value="Cupredoxin"/>
</dbReference>
<accession>A0A9P9WP25</accession>